<proteinExistence type="predicted"/>
<dbReference type="AlphaFoldDB" id="B0JML1"/>
<evidence type="ECO:0000313" key="2">
    <source>
        <dbReference type="EMBL" id="BAG03296.1"/>
    </source>
</evidence>
<protein>
    <submittedName>
        <fullName evidence="2">Uncharacterized protein</fullName>
    </submittedName>
</protein>
<evidence type="ECO:0000313" key="3">
    <source>
        <dbReference type="Proteomes" id="UP000001510"/>
    </source>
</evidence>
<feature type="region of interest" description="Disordered" evidence="1">
    <location>
        <begin position="1"/>
        <end position="85"/>
    </location>
</feature>
<dbReference type="PaxDb" id="449447-MAE_34740"/>
<dbReference type="EMBL" id="AP009552">
    <property type="protein sequence ID" value="BAG03296.1"/>
    <property type="molecule type" value="Genomic_DNA"/>
</dbReference>
<dbReference type="HOGENOM" id="CLU_179976_0_0_3"/>
<sequence>MDSLSRGAGGIKPPLSREIPPPTGTPLIKGGRGYRHPPYQGGTKGVSAPPLSREIPPPTGTPLIKGDPPAYRHPPYQGGPGGSNLKSIFNLIITSHLLSQE</sequence>
<accession>B0JML1</accession>
<organism evidence="2 3">
    <name type="scientific">Microcystis aeruginosa (strain NIES-843 / IAM M-2473)</name>
    <dbReference type="NCBI Taxonomy" id="449447"/>
    <lineage>
        <taxon>Bacteria</taxon>
        <taxon>Bacillati</taxon>
        <taxon>Cyanobacteriota</taxon>
        <taxon>Cyanophyceae</taxon>
        <taxon>Oscillatoriophycideae</taxon>
        <taxon>Chroococcales</taxon>
        <taxon>Microcystaceae</taxon>
        <taxon>Microcystis</taxon>
    </lineage>
</organism>
<evidence type="ECO:0000256" key="1">
    <source>
        <dbReference type="SAM" id="MobiDB-lite"/>
    </source>
</evidence>
<gene>
    <name evidence="2" type="ordered locus">MAE_34740</name>
</gene>
<reference evidence="2 3" key="1">
    <citation type="journal article" date="2007" name="DNA Res.">
        <title>Complete genomic structure of the bloom-forming toxic cyanobacterium Microcystis aeruginosa NIES-843.</title>
        <authorList>
            <person name="Kaneko T."/>
            <person name="Nakajima N."/>
            <person name="Okamoto S."/>
            <person name="Suzuki I."/>
            <person name="Tanabe Y."/>
            <person name="Tamaoki M."/>
            <person name="Nakamura Y."/>
            <person name="Kasai F."/>
            <person name="Watanabe A."/>
            <person name="Kawashima K."/>
            <person name="Kishida Y."/>
            <person name="Ono A."/>
            <person name="Shimizu Y."/>
            <person name="Takahashi C."/>
            <person name="Minami C."/>
            <person name="Fujishiro T."/>
            <person name="Kohara M."/>
            <person name="Katoh M."/>
            <person name="Nakazaki N."/>
            <person name="Nakayama S."/>
            <person name="Yamada M."/>
            <person name="Tabata S."/>
            <person name="Watanabe M.M."/>
        </authorList>
    </citation>
    <scope>NUCLEOTIDE SEQUENCE [LARGE SCALE GENOMIC DNA]</scope>
    <source>
        <strain evidence="3">NIES-843 / IAM M-247</strain>
    </source>
</reference>
<dbReference type="BioCyc" id="MAER449447:MAE_RS15010-MONOMER"/>
<dbReference type="KEGG" id="mar:MAE_34740"/>
<keyword evidence="3" id="KW-1185">Reference proteome</keyword>
<name>B0JML1_MICAN</name>
<dbReference type="EnsemblBacteria" id="BAG03296">
    <property type="protein sequence ID" value="BAG03296"/>
    <property type="gene ID" value="MAE_34740"/>
</dbReference>
<dbReference type="Proteomes" id="UP000001510">
    <property type="component" value="Chromosome"/>
</dbReference>